<evidence type="ECO:0000256" key="10">
    <source>
        <dbReference type="ARBA" id="ARBA00048567"/>
    </source>
</evidence>
<dbReference type="CDD" id="cd00464">
    <property type="entry name" value="SK"/>
    <property type="match status" value="1"/>
</dbReference>
<comment type="subcellular location">
    <subcellularLocation>
        <location evidence="11">Cytoplasm</location>
    </subcellularLocation>
</comment>
<feature type="binding site" evidence="11">
    <location>
        <position position="57"/>
    </location>
    <ligand>
        <name>substrate</name>
    </ligand>
</feature>
<sequence length="191" mass="19983">MRPGIFLVGPMASGKTIVGRAVAALLEAGFVDTDEKVVQGAGPIAGIFAEQGEAGFRRLESAALAAAAEQADAGPTVVATGGGAVLDPANRALLAGRFTVYLLTDLETVAPRVRTATGRPLLDAGTDALQRWTDIFAVREPLYRDCAQLTIDTRGATPAELAQAIVDAYRRRTDAALTDPALTDPARRDPR</sequence>
<evidence type="ECO:0000256" key="3">
    <source>
        <dbReference type="ARBA" id="ARBA00012154"/>
    </source>
</evidence>
<evidence type="ECO:0000313" key="12">
    <source>
        <dbReference type="EMBL" id="GAA3690553.1"/>
    </source>
</evidence>
<dbReference type="Proteomes" id="UP001500752">
    <property type="component" value="Unassembled WGS sequence"/>
</dbReference>
<comment type="caution">
    <text evidence="12">The sequence shown here is derived from an EMBL/GenBank/DDBJ whole genome shotgun (WGS) entry which is preliminary data.</text>
</comment>
<keyword evidence="9 11" id="KW-0057">Aromatic amino acid biosynthesis</keyword>
<evidence type="ECO:0000256" key="6">
    <source>
        <dbReference type="ARBA" id="ARBA00022741"/>
    </source>
</evidence>
<comment type="catalytic activity">
    <reaction evidence="10 11">
        <text>shikimate + ATP = 3-phosphoshikimate + ADP + H(+)</text>
        <dbReference type="Rhea" id="RHEA:13121"/>
        <dbReference type="ChEBI" id="CHEBI:15378"/>
        <dbReference type="ChEBI" id="CHEBI:30616"/>
        <dbReference type="ChEBI" id="CHEBI:36208"/>
        <dbReference type="ChEBI" id="CHEBI:145989"/>
        <dbReference type="ChEBI" id="CHEBI:456216"/>
        <dbReference type="EC" id="2.7.1.71"/>
    </reaction>
</comment>
<keyword evidence="8 11" id="KW-0067">ATP-binding</keyword>
<evidence type="ECO:0000256" key="7">
    <source>
        <dbReference type="ARBA" id="ARBA00022777"/>
    </source>
</evidence>
<dbReference type="Pfam" id="PF01202">
    <property type="entry name" value="SKI"/>
    <property type="match status" value="1"/>
</dbReference>
<evidence type="ECO:0000256" key="2">
    <source>
        <dbReference type="ARBA" id="ARBA00006997"/>
    </source>
</evidence>
<dbReference type="InterPro" id="IPR031322">
    <property type="entry name" value="Shikimate/glucono_kinase"/>
</dbReference>
<feature type="binding site" evidence="11">
    <location>
        <position position="139"/>
    </location>
    <ligand>
        <name>substrate</name>
    </ligand>
</feature>
<dbReference type="Gene3D" id="3.40.50.300">
    <property type="entry name" value="P-loop containing nucleotide triphosphate hydrolases"/>
    <property type="match status" value="1"/>
</dbReference>
<proteinExistence type="inferred from homology"/>
<keyword evidence="4 11" id="KW-0028">Amino-acid biosynthesis</keyword>
<protein>
    <recommendedName>
        <fullName evidence="3 11">Shikimate kinase</fullName>
        <shortName evidence="11">SK</shortName>
        <ecNumber evidence="3 11">2.7.1.71</ecNumber>
    </recommendedName>
</protein>
<keyword evidence="7 11" id="KW-0418">Kinase</keyword>
<keyword evidence="11" id="KW-0963">Cytoplasm</keyword>
<feature type="binding site" evidence="11">
    <location>
        <position position="119"/>
    </location>
    <ligand>
        <name>ATP</name>
        <dbReference type="ChEBI" id="CHEBI:30616"/>
    </ligand>
</feature>
<keyword evidence="11" id="KW-0460">Magnesium</keyword>
<dbReference type="PROSITE" id="PS01128">
    <property type="entry name" value="SHIKIMATE_KINASE"/>
    <property type="match status" value="1"/>
</dbReference>
<evidence type="ECO:0000313" key="13">
    <source>
        <dbReference type="Proteomes" id="UP001500752"/>
    </source>
</evidence>
<feature type="binding site" evidence="11">
    <location>
        <position position="16"/>
    </location>
    <ligand>
        <name>Mg(2+)</name>
        <dbReference type="ChEBI" id="CHEBI:18420"/>
    </ligand>
</feature>
<comment type="pathway">
    <text evidence="1 11">Metabolic intermediate biosynthesis; chorismate biosynthesis; chorismate from D-erythrose 4-phosphate and phosphoenolpyruvate: step 5/7.</text>
</comment>
<evidence type="ECO:0000256" key="5">
    <source>
        <dbReference type="ARBA" id="ARBA00022679"/>
    </source>
</evidence>
<keyword evidence="6 11" id="KW-0547">Nucleotide-binding</keyword>
<feature type="binding site" evidence="11">
    <location>
        <begin position="12"/>
        <end position="17"/>
    </location>
    <ligand>
        <name>ATP</name>
        <dbReference type="ChEBI" id="CHEBI:30616"/>
    </ligand>
</feature>
<dbReference type="EC" id="2.7.1.71" evidence="3 11"/>
<dbReference type="PANTHER" id="PTHR21087:SF16">
    <property type="entry name" value="SHIKIMATE KINASE 1, CHLOROPLASTIC"/>
    <property type="match status" value="1"/>
</dbReference>
<reference evidence="13" key="1">
    <citation type="journal article" date="2019" name="Int. J. Syst. Evol. Microbiol.">
        <title>The Global Catalogue of Microorganisms (GCM) 10K type strain sequencing project: providing services to taxonomists for standard genome sequencing and annotation.</title>
        <authorList>
            <consortium name="The Broad Institute Genomics Platform"/>
            <consortium name="The Broad Institute Genome Sequencing Center for Infectious Disease"/>
            <person name="Wu L."/>
            <person name="Ma J."/>
        </authorList>
    </citation>
    <scope>NUCLEOTIDE SEQUENCE [LARGE SCALE GENOMIC DNA]</scope>
    <source>
        <strain evidence="13">JCM 30742</strain>
    </source>
</reference>
<dbReference type="InterPro" id="IPR027417">
    <property type="entry name" value="P-loop_NTPase"/>
</dbReference>
<dbReference type="PANTHER" id="PTHR21087">
    <property type="entry name" value="SHIKIMATE KINASE"/>
    <property type="match status" value="1"/>
</dbReference>
<dbReference type="RefSeq" id="WP_345151926.1">
    <property type="nucleotide sequence ID" value="NZ_BAABEO010000019.1"/>
</dbReference>
<comment type="function">
    <text evidence="11">Catalyzes the specific phosphorylation of the 3-hydroxyl group of shikimic acid using ATP as a cosubstrate.</text>
</comment>
<dbReference type="HAMAP" id="MF_00109">
    <property type="entry name" value="Shikimate_kinase"/>
    <property type="match status" value="1"/>
</dbReference>
<evidence type="ECO:0000256" key="1">
    <source>
        <dbReference type="ARBA" id="ARBA00004842"/>
    </source>
</evidence>
<evidence type="ECO:0000256" key="4">
    <source>
        <dbReference type="ARBA" id="ARBA00022605"/>
    </source>
</evidence>
<keyword evidence="5 11" id="KW-0808">Transferase</keyword>
<feature type="binding site" evidence="11">
    <location>
        <position position="82"/>
    </location>
    <ligand>
        <name>substrate</name>
    </ligand>
</feature>
<name>A0ABP7CH86_9MICC</name>
<accession>A0ABP7CH86</accession>
<keyword evidence="11" id="KW-0479">Metal-binding</keyword>
<evidence type="ECO:0000256" key="9">
    <source>
        <dbReference type="ARBA" id="ARBA00023141"/>
    </source>
</evidence>
<comment type="subunit">
    <text evidence="11">Monomer.</text>
</comment>
<dbReference type="InterPro" id="IPR023000">
    <property type="entry name" value="Shikimate_kinase_CS"/>
</dbReference>
<dbReference type="SUPFAM" id="SSF52540">
    <property type="entry name" value="P-loop containing nucleoside triphosphate hydrolases"/>
    <property type="match status" value="1"/>
</dbReference>
<dbReference type="EMBL" id="BAABEO010000019">
    <property type="protein sequence ID" value="GAA3690553.1"/>
    <property type="molecule type" value="Genomic_DNA"/>
</dbReference>
<evidence type="ECO:0000256" key="11">
    <source>
        <dbReference type="HAMAP-Rule" id="MF_00109"/>
    </source>
</evidence>
<comment type="caution">
    <text evidence="11">Lacks conserved residue(s) required for the propagation of feature annotation.</text>
</comment>
<dbReference type="PRINTS" id="PR01100">
    <property type="entry name" value="SHIKIMTKNASE"/>
</dbReference>
<comment type="cofactor">
    <cofactor evidence="11">
        <name>Mg(2+)</name>
        <dbReference type="ChEBI" id="CHEBI:18420"/>
    </cofactor>
    <text evidence="11">Binds 1 Mg(2+) ion per subunit.</text>
</comment>
<organism evidence="12 13">
    <name type="scientific">Arthrobacter ginkgonis</name>
    <dbReference type="NCBI Taxonomy" id="1630594"/>
    <lineage>
        <taxon>Bacteria</taxon>
        <taxon>Bacillati</taxon>
        <taxon>Actinomycetota</taxon>
        <taxon>Actinomycetes</taxon>
        <taxon>Micrococcales</taxon>
        <taxon>Micrococcaceae</taxon>
        <taxon>Arthrobacter</taxon>
    </lineage>
</organism>
<keyword evidence="13" id="KW-1185">Reference proteome</keyword>
<comment type="similarity">
    <text evidence="2 11">Belongs to the shikimate kinase family.</text>
</comment>
<dbReference type="GO" id="GO:0016301">
    <property type="term" value="F:kinase activity"/>
    <property type="evidence" value="ECO:0007669"/>
    <property type="project" value="UniProtKB-KW"/>
</dbReference>
<feature type="binding site" evidence="11">
    <location>
        <position position="34"/>
    </location>
    <ligand>
        <name>substrate</name>
    </ligand>
</feature>
<gene>
    <name evidence="11" type="primary">aroK</name>
    <name evidence="12" type="ORF">GCM10023081_30050</name>
</gene>
<dbReference type="InterPro" id="IPR000623">
    <property type="entry name" value="Shikimate_kinase/TSH1"/>
</dbReference>
<evidence type="ECO:0000256" key="8">
    <source>
        <dbReference type="ARBA" id="ARBA00022840"/>
    </source>
</evidence>